<dbReference type="AlphaFoldDB" id="W4LH82"/>
<dbReference type="Pfam" id="PF01609">
    <property type="entry name" value="DDE_Tnp_1"/>
    <property type="match status" value="1"/>
</dbReference>
<dbReference type="InterPro" id="IPR002559">
    <property type="entry name" value="Transposase_11"/>
</dbReference>
<reference evidence="2 3" key="1">
    <citation type="journal article" date="2014" name="Nature">
        <title>An environmental bacterial taxon with a large and distinct metabolic repertoire.</title>
        <authorList>
            <person name="Wilson M.C."/>
            <person name="Mori T."/>
            <person name="Ruckert C."/>
            <person name="Uria A.R."/>
            <person name="Helf M.J."/>
            <person name="Takada K."/>
            <person name="Gernert C."/>
            <person name="Steffens U.A."/>
            <person name="Heycke N."/>
            <person name="Schmitt S."/>
            <person name="Rinke C."/>
            <person name="Helfrich E.J."/>
            <person name="Brachmann A.O."/>
            <person name="Gurgui C."/>
            <person name="Wakimoto T."/>
            <person name="Kracht M."/>
            <person name="Crusemann M."/>
            <person name="Hentschel U."/>
            <person name="Abe I."/>
            <person name="Matsunaga S."/>
            <person name="Kalinowski J."/>
            <person name="Takeyama H."/>
            <person name="Piel J."/>
        </authorList>
    </citation>
    <scope>NUCLEOTIDE SEQUENCE [LARGE SCALE GENOMIC DNA]</scope>
    <source>
        <strain evidence="3">TSY1</strain>
    </source>
</reference>
<dbReference type="GO" id="GO:0006313">
    <property type="term" value="P:DNA transposition"/>
    <property type="evidence" value="ECO:0007669"/>
    <property type="project" value="InterPro"/>
</dbReference>
<accession>W4LH82</accession>
<protein>
    <recommendedName>
        <fullName evidence="1">Transposase IS4-like domain-containing protein</fullName>
    </recommendedName>
</protein>
<organism evidence="2 3">
    <name type="scientific">Entotheonella factor</name>
    <dbReference type="NCBI Taxonomy" id="1429438"/>
    <lineage>
        <taxon>Bacteria</taxon>
        <taxon>Pseudomonadati</taxon>
        <taxon>Nitrospinota/Tectimicrobiota group</taxon>
        <taxon>Candidatus Tectimicrobiota</taxon>
        <taxon>Candidatus Entotheonellia</taxon>
        <taxon>Candidatus Entotheonellales</taxon>
        <taxon>Candidatus Entotheonellaceae</taxon>
        <taxon>Candidatus Entotheonella</taxon>
    </lineage>
</organism>
<gene>
    <name evidence="2" type="ORF">ETSY1_25555</name>
</gene>
<dbReference type="Proteomes" id="UP000019141">
    <property type="component" value="Unassembled WGS sequence"/>
</dbReference>
<sequence>MIVRRLYTAYSLLAFLEQETELTCQLRLLLCENGKFPTRRTWERRLTVLPDSLPGLIGVLGRHLVQQLQPWAKQGRAVSIDSTPLRAKGGVWHKKDREKGVVPHSTIDTEAHWSKSGYHGWWSGWKLHLASTATALWIPLAAELTPANHADIKVAPSLLPELPFETRYLLGDTHYNEPEFRALCHRQNIELVATRYGPYPHSDPGVKVRQLFHRLRSKSIEPFNNLFKNIFDWQGQVPVKGLTSTRLFVLGALLLYQIVLLYQFERNLPLGKNIKPLLRAA</sequence>
<evidence type="ECO:0000313" key="2">
    <source>
        <dbReference type="EMBL" id="ETW96696.1"/>
    </source>
</evidence>
<evidence type="ECO:0000313" key="3">
    <source>
        <dbReference type="Proteomes" id="UP000019141"/>
    </source>
</evidence>
<evidence type="ECO:0000259" key="1">
    <source>
        <dbReference type="Pfam" id="PF01609"/>
    </source>
</evidence>
<dbReference type="GO" id="GO:0003677">
    <property type="term" value="F:DNA binding"/>
    <property type="evidence" value="ECO:0007669"/>
    <property type="project" value="InterPro"/>
</dbReference>
<feature type="domain" description="Transposase IS4-like" evidence="1">
    <location>
        <begin position="75"/>
        <end position="189"/>
    </location>
</feature>
<dbReference type="HOGENOM" id="CLU_989317_0_0_7"/>
<proteinExistence type="predicted"/>
<keyword evidence="3" id="KW-1185">Reference proteome</keyword>
<dbReference type="GO" id="GO:0004803">
    <property type="term" value="F:transposase activity"/>
    <property type="evidence" value="ECO:0007669"/>
    <property type="project" value="InterPro"/>
</dbReference>
<dbReference type="EMBL" id="AZHW01000756">
    <property type="protein sequence ID" value="ETW96696.1"/>
    <property type="molecule type" value="Genomic_DNA"/>
</dbReference>
<comment type="caution">
    <text evidence="2">The sequence shown here is derived from an EMBL/GenBank/DDBJ whole genome shotgun (WGS) entry which is preliminary data.</text>
</comment>
<name>W4LH82_ENTF1</name>